<dbReference type="Proteomes" id="UP000737113">
    <property type="component" value="Unassembled WGS sequence"/>
</dbReference>
<keyword evidence="3" id="KW-1185">Reference proteome</keyword>
<protein>
    <recommendedName>
        <fullName evidence="4">Lipoprotein</fullName>
    </recommendedName>
</protein>
<dbReference type="PROSITE" id="PS51257">
    <property type="entry name" value="PROKAR_LIPOPROTEIN"/>
    <property type="match status" value="1"/>
</dbReference>
<reference evidence="2" key="1">
    <citation type="submission" date="2020-04" db="EMBL/GenBank/DDBJ databases">
        <title>Description of Shewanella salipaludis sp. nov., isolated from a salt marsh.</title>
        <authorList>
            <person name="Park S."/>
            <person name="Yoon J.-H."/>
        </authorList>
    </citation>
    <scope>NUCLEOTIDE SEQUENCE</scope>
    <source>
        <strain evidence="2">SHSM-M6</strain>
    </source>
</reference>
<evidence type="ECO:0000313" key="3">
    <source>
        <dbReference type="Proteomes" id="UP000737113"/>
    </source>
</evidence>
<dbReference type="EMBL" id="JAAXYH010000011">
    <property type="protein sequence ID" value="NMH66280.1"/>
    <property type="molecule type" value="Genomic_DNA"/>
</dbReference>
<feature type="signal peptide" evidence="1">
    <location>
        <begin position="1"/>
        <end position="23"/>
    </location>
</feature>
<organism evidence="2 3">
    <name type="scientific">Shewanella salipaludis</name>
    <dbReference type="NCBI Taxonomy" id="2723052"/>
    <lineage>
        <taxon>Bacteria</taxon>
        <taxon>Pseudomonadati</taxon>
        <taxon>Pseudomonadota</taxon>
        <taxon>Gammaproteobacteria</taxon>
        <taxon>Alteromonadales</taxon>
        <taxon>Shewanellaceae</taxon>
        <taxon>Shewanella</taxon>
    </lineage>
</organism>
<comment type="caution">
    <text evidence="2">The sequence shown here is derived from an EMBL/GenBank/DDBJ whole genome shotgun (WGS) entry which is preliminary data.</text>
</comment>
<dbReference type="AlphaFoldDB" id="A0A972FU98"/>
<evidence type="ECO:0000313" key="2">
    <source>
        <dbReference type="EMBL" id="NMH66280.1"/>
    </source>
</evidence>
<accession>A0A972FU98</accession>
<keyword evidence="1" id="KW-0732">Signal</keyword>
<evidence type="ECO:0008006" key="4">
    <source>
        <dbReference type="Google" id="ProtNLM"/>
    </source>
</evidence>
<evidence type="ECO:0000256" key="1">
    <source>
        <dbReference type="SAM" id="SignalP"/>
    </source>
</evidence>
<dbReference type="RefSeq" id="WP_169565013.1">
    <property type="nucleotide sequence ID" value="NZ_JAAXYH010000011.1"/>
</dbReference>
<sequence>MKMSVQMAVTVLACSLMGCTAISVQPMDDAFAMQQVCIQENTRVIRGDFLPVLVQGFHKHGIDTKLVRGEMPDYCEFVVTYTATQTWDLAMVLKDAEVWIHRSGLQVAYANFHLRGGGGFSLMKWQGAEKKIMPMLDELLAEYHP</sequence>
<proteinExistence type="predicted"/>
<gene>
    <name evidence="2" type="ORF">HC757_14040</name>
</gene>
<feature type="chain" id="PRO_5038043160" description="Lipoprotein" evidence="1">
    <location>
        <begin position="24"/>
        <end position="145"/>
    </location>
</feature>
<name>A0A972FU98_9GAMM</name>
<dbReference type="NCBIfam" id="NF040519">
    <property type="entry name" value="Sbal_3080_fam"/>
    <property type="match status" value="1"/>
</dbReference>